<comment type="similarity">
    <text evidence="2">Belongs to the PpiC/parvulin rotamase family. PIN4 subfamily.</text>
</comment>
<evidence type="ECO:0000256" key="3">
    <source>
        <dbReference type="ARBA" id="ARBA00023110"/>
    </source>
</evidence>
<dbReference type="Proteomes" id="UP000785679">
    <property type="component" value="Unassembled WGS sequence"/>
</dbReference>
<keyword evidence="3 5" id="KW-0697">Rotamase</keyword>
<protein>
    <recommendedName>
        <fullName evidence="6">Peptidyl-prolyl cis-trans isomerase</fullName>
        <ecNumber evidence="6">5.2.1.8</ecNumber>
    </recommendedName>
</protein>
<evidence type="ECO:0000256" key="4">
    <source>
        <dbReference type="ARBA" id="ARBA00023235"/>
    </source>
</evidence>
<evidence type="ECO:0000259" key="8">
    <source>
        <dbReference type="PROSITE" id="PS50198"/>
    </source>
</evidence>
<organism evidence="9 10">
    <name type="scientific">Halteria grandinella</name>
    <dbReference type="NCBI Taxonomy" id="5974"/>
    <lineage>
        <taxon>Eukaryota</taxon>
        <taxon>Sar</taxon>
        <taxon>Alveolata</taxon>
        <taxon>Ciliophora</taxon>
        <taxon>Intramacronucleata</taxon>
        <taxon>Spirotrichea</taxon>
        <taxon>Stichotrichia</taxon>
        <taxon>Sporadotrichida</taxon>
        <taxon>Halteriidae</taxon>
        <taxon>Halteria</taxon>
    </lineage>
</organism>
<evidence type="ECO:0000313" key="10">
    <source>
        <dbReference type="Proteomes" id="UP000785679"/>
    </source>
</evidence>
<dbReference type="EC" id="5.2.1.8" evidence="6"/>
<dbReference type="InterPro" id="IPR046357">
    <property type="entry name" value="PPIase_dom_sf"/>
</dbReference>
<dbReference type="InterPro" id="IPR043323">
    <property type="entry name" value="PIN4"/>
</dbReference>
<dbReference type="Gene3D" id="3.10.50.40">
    <property type="match status" value="1"/>
</dbReference>
<dbReference type="Pfam" id="PF00639">
    <property type="entry name" value="Rotamase"/>
    <property type="match status" value="1"/>
</dbReference>
<name>A0A8J8NA52_HALGN</name>
<dbReference type="GO" id="GO:0003755">
    <property type="term" value="F:peptidyl-prolyl cis-trans isomerase activity"/>
    <property type="evidence" value="ECO:0007669"/>
    <property type="project" value="UniProtKB-UniRule"/>
</dbReference>
<evidence type="ECO:0000256" key="2">
    <source>
        <dbReference type="ARBA" id="ARBA00010242"/>
    </source>
</evidence>
<sequence>MGKKKQEAPQAAMAATDAKKDKKKGGGWKAQLEEEERAAKAEAERLFAIKNKIKFISPRHILNEDEAIIREIRDKLIEAYPDGKPTEEAFGQYAAEFSQCPSSVKGGLLGYFGKGAMDANFEEVAFKTPVGSMSDVIQTANGFHILMVVETK</sequence>
<dbReference type="OrthoDB" id="2530521at2759"/>
<evidence type="ECO:0000313" key="9">
    <source>
        <dbReference type="EMBL" id="TNV71172.1"/>
    </source>
</evidence>
<dbReference type="EMBL" id="RRYP01030400">
    <property type="protein sequence ID" value="TNV71172.1"/>
    <property type="molecule type" value="Genomic_DNA"/>
</dbReference>
<evidence type="ECO:0000256" key="6">
    <source>
        <dbReference type="RuleBase" id="RU363014"/>
    </source>
</evidence>
<evidence type="ECO:0000256" key="7">
    <source>
        <dbReference type="SAM" id="MobiDB-lite"/>
    </source>
</evidence>
<evidence type="ECO:0000256" key="1">
    <source>
        <dbReference type="ARBA" id="ARBA00000971"/>
    </source>
</evidence>
<evidence type="ECO:0000256" key="5">
    <source>
        <dbReference type="PROSITE-ProRule" id="PRU00278"/>
    </source>
</evidence>
<proteinExistence type="inferred from homology"/>
<dbReference type="InterPro" id="IPR000297">
    <property type="entry name" value="PPIase_PpiC"/>
</dbReference>
<dbReference type="PROSITE" id="PS50198">
    <property type="entry name" value="PPIC_PPIASE_2"/>
    <property type="match status" value="1"/>
</dbReference>
<accession>A0A8J8NA52</accession>
<dbReference type="SUPFAM" id="SSF54534">
    <property type="entry name" value="FKBP-like"/>
    <property type="match status" value="1"/>
</dbReference>
<reference evidence="9" key="1">
    <citation type="submission" date="2019-06" db="EMBL/GenBank/DDBJ databases">
        <authorList>
            <person name="Zheng W."/>
        </authorList>
    </citation>
    <scope>NUCLEOTIDE SEQUENCE</scope>
    <source>
        <strain evidence="9">QDHG01</strain>
    </source>
</reference>
<dbReference type="GO" id="GO:0006364">
    <property type="term" value="P:rRNA processing"/>
    <property type="evidence" value="ECO:0007669"/>
    <property type="project" value="InterPro"/>
</dbReference>
<comment type="catalytic activity">
    <reaction evidence="1 6">
        <text>[protein]-peptidylproline (omega=180) = [protein]-peptidylproline (omega=0)</text>
        <dbReference type="Rhea" id="RHEA:16237"/>
        <dbReference type="Rhea" id="RHEA-COMP:10747"/>
        <dbReference type="Rhea" id="RHEA-COMP:10748"/>
        <dbReference type="ChEBI" id="CHEBI:83833"/>
        <dbReference type="ChEBI" id="CHEBI:83834"/>
        <dbReference type="EC" id="5.2.1.8"/>
    </reaction>
</comment>
<dbReference type="PANTHER" id="PTHR45995">
    <property type="match status" value="1"/>
</dbReference>
<dbReference type="AlphaFoldDB" id="A0A8J8NA52"/>
<keyword evidence="4 5" id="KW-0413">Isomerase</keyword>
<comment type="caution">
    <text evidence="9">The sequence shown here is derived from an EMBL/GenBank/DDBJ whole genome shotgun (WGS) entry which is preliminary data.</text>
</comment>
<feature type="domain" description="PpiC" evidence="8">
    <location>
        <begin position="59"/>
        <end position="150"/>
    </location>
</feature>
<keyword evidence="10" id="KW-1185">Reference proteome</keyword>
<dbReference type="GO" id="GO:0003677">
    <property type="term" value="F:DNA binding"/>
    <property type="evidence" value="ECO:0007669"/>
    <property type="project" value="InterPro"/>
</dbReference>
<feature type="region of interest" description="Disordered" evidence="7">
    <location>
        <begin position="1"/>
        <end position="31"/>
    </location>
</feature>
<gene>
    <name evidence="9" type="ORF">FGO68_gene17356</name>
</gene>